<evidence type="ECO:0000313" key="2">
    <source>
        <dbReference type="Proteomes" id="UP001651158"/>
    </source>
</evidence>
<comment type="caution">
    <text evidence="1">The sequence shown here is derived from an EMBL/GenBank/DDBJ whole genome shotgun (WGS) entry which is preliminary data.</text>
</comment>
<name>A0ABR4QPX0_9CEST</name>
<gene>
    <name evidence="1" type="ORF">TcWFU_002502</name>
</gene>
<reference evidence="1 2" key="1">
    <citation type="journal article" date="2022" name="Front. Cell. Infect. Microbiol.">
        <title>The Genomes of Two Strains of Taenia crassiceps the Animal Model for the Study of Human Cysticercosis.</title>
        <authorList>
            <person name="Bobes R.J."/>
            <person name="Estrada K."/>
            <person name="Rios-Valencia D.G."/>
            <person name="Calderon-Gallegos A."/>
            <person name="de la Torre P."/>
            <person name="Carrero J.C."/>
            <person name="Sanchez-Flores A."/>
            <person name="Laclette J.P."/>
        </authorList>
    </citation>
    <scope>NUCLEOTIDE SEQUENCE [LARGE SCALE GENOMIC DNA]</scope>
    <source>
        <strain evidence="1">WFUcys</strain>
    </source>
</reference>
<evidence type="ECO:0000313" key="1">
    <source>
        <dbReference type="EMBL" id="KAL5111587.1"/>
    </source>
</evidence>
<sequence>MLWRVELMCDVGGCDVDAFVDVAPRESPACILEIRAFGVCLARNKPHVKLFSIMITAAGGVTAIHMCACVRPNERRSSQSETWNPDLTATSKRCLTLCTTGA</sequence>
<dbReference type="EMBL" id="JAKROA010000001">
    <property type="protein sequence ID" value="KAL5111587.1"/>
    <property type="molecule type" value="Genomic_DNA"/>
</dbReference>
<accession>A0ABR4QPX0</accession>
<proteinExistence type="predicted"/>
<keyword evidence="2" id="KW-1185">Reference proteome</keyword>
<protein>
    <submittedName>
        <fullName evidence="1">Uncharacterized protein</fullName>
    </submittedName>
</protein>
<dbReference type="Proteomes" id="UP001651158">
    <property type="component" value="Unassembled WGS sequence"/>
</dbReference>
<organism evidence="1 2">
    <name type="scientific">Taenia crassiceps</name>
    <dbReference type="NCBI Taxonomy" id="6207"/>
    <lineage>
        <taxon>Eukaryota</taxon>
        <taxon>Metazoa</taxon>
        <taxon>Spiralia</taxon>
        <taxon>Lophotrochozoa</taxon>
        <taxon>Platyhelminthes</taxon>
        <taxon>Cestoda</taxon>
        <taxon>Eucestoda</taxon>
        <taxon>Cyclophyllidea</taxon>
        <taxon>Taeniidae</taxon>
        <taxon>Taenia</taxon>
    </lineage>
</organism>